<comment type="caution">
    <text evidence="16">The sequence shown here is derived from an EMBL/GenBank/DDBJ whole genome shotgun (WGS) entry which is preliminary data.</text>
</comment>
<reference evidence="16 17" key="1">
    <citation type="submission" date="2022-12" db="EMBL/GenBank/DDBJ databases">
        <title>Genomic features and morphological characterization of a novel Knufia sp. strain isolated from spacecraft assembly facility.</title>
        <authorList>
            <person name="Teixeira M."/>
            <person name="Chander A.M."/>
            <person name="Stajich J.E."/>
            <person name="Venkateswaran K."/>
        </authorList>
    </citation>
    <scope>NUCLEOTIDE SEQUENCE [LARGE SCALE GENOMIC DNA]</scope>
    <source>
        <strain evidence="16 17">FJI-L2-BK-P2</strain>
    </source>
</reference>
<evidence type="ECO:0000256" key="1">
    <source>
        <dbReference type="ARBA" id="ARBA00004123"/>
    </source>
</evidence>
<feature type="compositionally biased region" description="Polar residues" evidence="12">
    <location>
        <begin position="290"/>
        <end position="300"/>
    </location>
</feature>
<protein>
    <submittedName>
        <fullName evidence="16">Uncharacterized protein</fullName>
    </submittedName>
</protein>
<feature type="domain" description="Helicase ATP-binding" evidence="14">
    <location>
        <begin position="400"/>
        <end position="576"/>
    </location>
</feature>
<dbReference type="PROSITE" id="PS50089">
    <property type="entry name" value="ZF_RING_2"/>
    <property type="match status" value="1"/>
</dbReference>
<evidence type="ECO:0000256" key="8">
    <source>
        <dbReference type="ARBA" id="ARBA00022833"/>
    </source>
</evidence>
<dbReference type="PROSITE" id="PS00518">
    <property type="entry name" value="ZF_RING_1"/>
    <property type="match status" value="1"/>
</dbReference>
<dbReference type="SMART" id="SM00184">
    <property type="entry name" value="RING"/>
    <property type="match status" value="1"/>
</dbReference>
<dbReference type="InterPro" id="IPR027417">
    <property type="entry name" value="P-loop_NTPase"/>
</dbReference>
<dbReference type="InterPro" id="IPR038718">
    <property type="entry name" value="SNF2-like_sf"/>
</dbReference>
<dbReference type="Gene3D" id="3.30.40.10">
    <property type="entry name" value="Zinc/RING finger domain, C3HC4 (zinc finger)"/>
    <property type="match status" value="1"/>
</dbReference>
<evidence type="ECO:0000259" key="15">
    <source>
        <dbReference type="PROSITE" id="PS51194"/>
    </source>
</evidence>
<dbReference type="Pfam" id="PF00271">
    <property type="entry name" value="Helicase_C"/>
    <property type="match status" value="1"/>
</dbReference>
<evidence type="ECO:0000256" key="12">
    <source>
        <dbReference type="SAM" id="MobiDB-lite"/>
    </source>
</evidence>
<evidence type="ECO:0000259" key="13">
    <source>
        <dbReference type="PROSITE" id="PS50089"/>
    </source>
</evidence>
<evidence type="ECO:0000259" key="14">
    <source>
        <dbReference type="PROSITE" id="PS51192"/>
    </source>
</evidence>
<feature type="compositionally biased region" description="Low complexity" evidence="12">
    <location>
        <begin position="56"/>
        <end position="70"/>
    </location>
</feature>
<dbReference type="Gene3D" id="3.30.70.2330">
    <property type="match status" value="1"/>
</dbReference>
<dbReference type="InterPro" id="IPR000330">
    <property type="entry name" value="SNF2_N"/>
</dbReference>
<evidence type="ECO:0000313" key="16">
    <source>
        <dbReference type="EMBL" id="KAK5954469.1"/>
    </source>
</evidence>
<dbReference type="InterPro" id="IPR014001">
    <property type="entry name" value="Helicase_ATP-bd"/>
</dbReference>
<evidence type="ECO:0000256" key="7">
    <source>
        <dbReference type="ARBA" id="ARBA00022806"/>
    </source>
</evidence>
<feature type="domain" description="Helicase C-terminal" evidence="15">
    <location>
        <begin position="811"/>
        <end position="961"/>
    </location>
</feature>
<dbReference type="Pfam" id="PF13639">
    <property type="entry name" value="zf-RING_2"/>
    <property type="match status" value="1"/>
</dbReference>
<organism evidence="16 17">
    <name type="scientific">Knufia fluminis</name>
    <dbReference type="NCBI Taxonomy" id="191047"/>
    <lineage>
        <taxon>Eukaryota</taxon>
        <taxon>Fungi</taxon>
        <taxon>Dikarya</taxon>
        <taxon>Ascomycota</taxon>
        <taxon>Pezizomycotina</taxon>
        <taxon>Eurotiomycetes</taxon>
        <taxon>Chaetothyriomycetidae</taxon>
        <taxon>Chaetothyriales</taxon>
        <taxon>Trichomeriaceae</taxon>
        <taxon>Knufia</taxon>
    </lineage>
</organism>
<dbReference type="SMART" id="SM00910">
    <property type="entry name" value="HIRAN"/>
    <property type="match status" value="1"/>
</dbReference>
<dbReference type="InterPro" id="IPR049730">
    <property type="entry name" value="SNF2/RAD54-like_C"/>
</dbReference>
<dbReference type="GO" id="GO:0006281">
    <property type="term" value="P:DNA repair"/>
    <property type="evidence" value="ECO:0007669"/>
    <property type="project" value="TreeGrafter"/>
</dbReference>
<dbReference type="GO" id="GO:0016818">
    <property type="term" value="F:hydrolase activity, acting on acid anhydrides, in phosphorus-containing anhydrides"/>
    <property type="evidence" value="ECO:0007669"/>
    <property type="project" value="InterPro"/>
</dbReference>
<dbReference type="GO" id="GO:0005634">
    <property type="term" value="C:nucleus"/>
    <property type="evidence" value="ECO:0007669"/>
    <property type="project" value="UniProtKB-SubCell"/>
</dbReference>
<gene>
    <name evidence="16" type="ORF">OHC33_004191</name>
</gene>
<dbReference type="InterPro" id="IPR001841">
    <property type="entry name" value="Znf_RING"/>
</dbReference>
<keyword evidence="6" id="KW-0378">Hydrolase</keyword>
<evidence type="ECO:0000256" key="10">
    <source>
        <dbReference type="ARBA" id="ARBA00023242"/>
    </source>
</evidence>
<keyword evidence="10" id="KW-0539">Nucleus</keyword>
<dbReference type="EMBL" id="JAKLMC020000008">
    <property type="protein sequence ID" value="KAK5954469.1"/>
    <property type="molecule type" value="Genomic_DNA"/>
</dbReference>
<evidence type="ECO:0000256" key="4">
    <source>
        <dbReference type="ARBA" id="ARBA00022741"/>
    </source>
</evidence>
<keyword evidence="5 11" id="KW-0863">Zinc-finger</keyword>
<feature type="compositionally biased region" description="Low complexity" evidence="12">
    <location>
        <begin position="32"/>
        <end position="46"/>
    </location>
</feature>
<dbReference type="GO" id="GO:0008270">
    <property type="term" value="F:zinc ion binding"/>
    <property type="evidence" value="ECO:0007669"/>
    <property type="project" value="UniProtKB-KW"/>
</dbReference>
<dbReference type="GO" id="GO:0008094">
    <property type="term" value="F:ATP-dependent activity, acting on DNA"/>
    <property type="evidence" value="ECO:0007669"/>
    <property type="project" value="TreeGrafter"/>
</dbReference>
<dbReference type="InterPro" id="IPR013083">
    <property type="entry name" value="Znf_RING/FYVE/PHD"/>
</dbReference>
<dbReference type="InterPro" id="IPR001650">
    <property type="entry name" value="Helicase_C-like"/>
</dbReference>
<comment type="similarity">
    <text evidence="2">Belongs to the SNF2/RAD54 helicase family.</text>
</comment>
<feature type="region of interest" description="Disordered" evidence="12">
    <location>
        <begin position="272"/>
        <end position="300"/>
    </location>
</feature>
<dbReference type="SUPFAM" id="SSF57850">
    <property type="entry name" value="RING/U-box"/>
    <property type="match status" value="1"/>
</dbReference>
<evidence type="ECO:0000256" key="11">
    <source>
        <dbReference type="PROSITE-ProRule" id="PRU00175"/>
    </source>
</evidence>
<evidence type="ECO:0000256" key="2">
    <source>
        <dbReference type="ARBA" id="ARBA00007025"/>
    </source>
</evidence>
<dbReference type="GO" id="GO:0005524">
    <property type="term" value="F:ATP binding"/>
    <property type="evidence" value="ECO:0007669"/>
    <property type="project" value="UniProtKB-KW"/>
</dbReference>
<proteinExistence type="inferred from homology"/>
<evidence type="ECO:0000313" key="17">
    <source>
        <dbReference type="Proteomes" id="UP001316803"/>
    </source>
</evidence>
<accession>A0AAN8I6E7</accession>
<dbReference type="InterPro" id="IPR050628">
    <property type="entry name" value="SNF2_RAD54_helicase_TF"/>
</dbReference>
<keyword evidence="9" id="KW-0067">ATP-binding</keyword>
<dbReference type="SMART" id="SM00487">
    <property type="entry name" value="DEXDc"/>
    <property type="match status" value="1"/>
</dbReference>
<dbReference type="PROSITE" id="PS51194">
    <property type="entry name" value="HELICASE_CTER"/>
    <property type="match status" value="1"/>
</dbReference>
<dbReference type="GO" id="GO:0004386">
    <property type="term" value="F:helicase activity"/>
    <property type="evidence" value="ECO:0007669"/>
    <property type="project" value="UniProtKB-KW"/>
</dbReference>
<dbReference type="PANTHER" id="PTHR45626:SF11">
    <property type="entry name" value="FAMILY HELICASE, PUTATIVE (AFU_ORTHOLOGUE AFUA_5G06590)-RELATED"/>
    <property type="match status" value="1"/>
</dbReference>
<feature type="compositionally biased region" description="Polar residues" evidence="12">
    <location>
        <begin position="87"/>
        <end position="104"/>
    </location>
</feature>
<dbReference type="InterPro" id="IPR017907">
    <property type="entry name" value="Znf_RING_CS"/>
</dbReference>
<keyword evidence="4" id="KW-0547">Nucleotide-binding</keyword>
<dbReference type="PROSITE" id="PS51192">
    <property type="entry name" value="HELICASE_ATP_BIND_1"/>
    <property type="match status" value="1"/>
</dbReference>
<dbReference type="GO" id="GO:0003676">
    <property type="term" value="F:nucleic acid binding"/>
    <property type="evidence" value="ECO:0007669"/>
    <property type="project" value="InterPro"/>
</dbReference>
<keyword evidence="7" id="KW-0347">Helicase</keyword>
<dbReference type="AlphaFoldDB" id="A0AAN8I6E7"/>
<dbReference type="InterPro" id="IPR014905">
    <property type="entry name" value="HIRAN"/>
</dbReference>
<keyword evidence="3" id="KW-0479">Metal-binding</keyword>
<dbReference type="Pfam" id="PF00176">
    <property type="entry name" value="SNF2-rel_dom"/>
    <property type="match status" value="1"/>
</dbReference>
<dbReference type="Gene3D" id="3.40.50.300">
    <property type="entry name" value="P-loop containing nucleotide triphosphate hydrolases"/>
    <property type="match status" value="1"/>
</dbReference>
<dbReference type="SUPFAM" id="SSF52540">
    <property type="entry name" value="P-loop containing nucleoside triphosphate hydrolases"/>
    <property type="match status" value="2"/>
</dbReference>
<dbReference type="PANTHER" id="PTHR45626">
    <property type="entry name" value="TRANSCRIPTION TERMINATION FACTOR 2-RELATED"/>
    <property type="match status" value="1"/>
</dbReference>
<evidence type="ECO:0000256" key="5">
    <source>
        <dbReference type="ARBA" id="ARBA00022771"/>
    </source>
</evidence>
<sequence length="983" mass="110394">MAQGRKRKAETVDLTADSDTENTPNRKLQKQSASSAYATPPSSSQPLRNSQGRAPSFNNSQSYGSFSSSQTPSQAERDAWLAIPASSAAQPQLSPNEWSLTQQRSIEDDISRSIDLTQDDDDEDAYENRQLYGILNTSIVGIRYYDGSATIGEYVMVRREPGNPYDRNAIRIDNVRRQQIGHIGRDMAAKLAPFMDSGDLLVEGALTGVKGDFKCPIGLKLFGTASNPEKWALRSRMIEVKLPVQELNKAESARQRKQKELEKQQAAREKAASRMRKQGNVVYDNVGPSRYSNLGSDGDGTTASQDIGTLLSNTATFNPRDVQNAVSRLAHGEDDLAKMKLTDHPEQLATQLLPYQSQGLRWMLDQESPRLPDKENNDSVQFWKKHKGGYLNVVTNFLVRGAPELASGGILADDMGLGKTIQVISLIMADPKKTGQPTLIIAPLSVMSNWKNQAEMHVKKKYAPNVLIYHGQGKRGLSPEQFKKYNIVVTTYQTMTLELFTNNKDKPCQVPTSKGLFSVQWRRVVLDEGHNIRNPKAKMSRAAHTLMADSRWVLSGTPIVNSLKDLYSHVKFLRLSGGLSEFEIFNANIIRPVKNQDSAGQMLLRALMQTLCLRRMKDMKFVNLKLPDLTYHSKSVKFLTHEQEKYDAFRAEAKGLVEAAKAQKGENTMTHLLEVLLRLRQTCNHWKMCGEERMSKLMSLIEENSGKTIDIIDPANKKALQDLLQLKLDNQEDCPICMESLTERDRNPVITACAHAFCKDCIERVVQTQQKCPMCRADLPTTDLLIQPAANFGEGKEEQDLDIDPNESSSKIEAILDVLRATKPDTKTVVFSQWTSFLDILEPHLHKHNLHFTRLDGRLSPLERDVAMETLRTDPECRILLASLSACSVGVNLTAASQVILADSWWAPAVEDQAVDRVYRLGQTRECRVVRFVMEGSVEEEVLEVQKTKRQLVNVAFGEAEAKRKRGEEARRERLGEIERLLR</sequence>
<name>A0AAN8I6E7_9EURO</name>
<dbReference type="CDD" id="cd18793">
    <property type="entry name" value="SF2_C_SNF"/>
    <property type="match status" value="1"/>
</dbReference>
<keyword evidence="8" id="KW-0862">Zinc</keyword>
<feature type="region of interest" description="Disordered" evidence="12">
    <location>
        <begin position="1"/>
        <end position="106"/>
    </location>
</feature>
<evidence type="ECO:0000256" key="9">
    <source>
        <dbReference type="ARBA" id="ARBA00022840"/>
    </source>
</evidence>
<feature type="domain" description="RING-type" evidence="13">
    <location>
        <begin position="734"/>
        <end position="776"/>
    </location>
</feature>
<dbReference type="SMART" id="SM00490">
    <property type="entry name" value="HELICc"/>
    <property type="match status" value="1"/>
</dbReference>
<dbReference type="Proteomes" id="UP001316803">
    <property type="component" value="Unassembled WGS sequence"/>
</dbReference>
<comment type="subcellular location">
    <subcellularLocation>
        <location evidence="1">Nucleus</location>
    </subcellularLocation>
</comment>
<keyword evidence="17" id="KW-1185">Reference proteome</keyword>
<dbReference type="Gene3D" id="3.40.50.10810">
    <property type="entry name" value="Tandem AAA-ATPase domain"/>
    <property type="match status" value="1"/>
</dbReference>
<dbReference type="Pfam" id="PF08797">
    <property type="entry name" value="HIRAN"/>
    <property type="match status" value="1"/>
</dbReference>
<evidence type="ECO:0000256" key="3">
    <source>
        <dbReference type="ARBA" id="ARBA00022723"/>
    </source>
</evidence>
<evidence type="ECO:0000256" key="6">
    <source>
        <dbReference type="ARBA" id="ARBA00022801"/>
    </source>
</evidence>